<sequence length="100" mass="11048">MVKSLHGSTVLPRPPVALQYIRRSFSGAREVLCFCHISSGRSYNNGNQVNGQLIHLVSNTLLCLNSPTLLTLTLFTFQCDNRCSKSIKSVRDVPNPSEAQ</sequence>
<dbReference type="Proteomes" id="UP000076154">
    <property type="component" value="Unassembled WGS sequence"/>
</dbReference>
<keyword evidence="2" id="KW-1185">Reference proteome</keyword>
<dbReference type="EMBL" id="LUEZ02000021">
    <property type="protein sequence ID" value="RDB27032.1"/>
    <property type="molecule type" value="Genomic_DNA"/>
</dbReference>
<comment type="caution">
    <text evidence="1">The sequence shown here is derived from an EMBL/GenBank/DDBJ whole genome shotgun (WGS) entry which is preliminary data.</text>
</comment>
<accession>A0A369K0B6</accession>
<dbReference type="AlphaFoldDB" id="A0A369K0B6"/>
<evidence type="ECO:0000313" key="1">
    <source>
        <dbReference type="EMBL" id="RDB27032.1"/>
    </source>
</evidence>
<dbReference type="InParanoid" id="A0A369K0B6"/>
<gene>
    <name evidence="1" type="ORF">Hypma_004949</name>
</gene>
<evidence type="ECO:0000313" key="2">
    <source>
        <dbReference type="Proteomes" id="UP000076154"/>
    </source>
</evidence>
<protein>
    <submittedName>
        <fullName evidence="1">Uncharacterized protein</fullName>
    </submittedName>
</protein>
<reference evidence="1" key="1">
    <citation type="submission" date="2018-04" db="EMBL/GenBank/DDBJ databases">
        <title>Whole genome sequencing of Hypsizygus marmoreus.</title>
        <authorList>
            <person name="Choi I.-G."/>
            <person name="Min B."/>
            <person name="Kim J.-G."/>
            <person name="Kim S."/>
            <person name="Oh Y.-L."/>
            <person name="Kong W.-S."/>
            <person name="Park H."/>
            <person name="Jeong J."/>
            <person name="Song E.-S."/>
        </authorList>
    </citation>
    <scope>NUCLEOTIDE SEQUENCE [LARGE SCALE GENOMIC DNA]</scope>
    <source>
        <strain evidence="1">51987-8</strain>
    </source>
</reference>
<name>A0A369K0B6_HYPMA</name>
<organism evidence="1 2">
    <name type="scientific">Hypsizygus marmoreus</name>
    <name type="common">White beech mushroom</name>
    <name type="synonym">Agaricus marmoreus</name>
    <dbReference type="NCBI Taxonomy" id="39966"/>
    <lineage>
        <taxon>Eukaryota</taxon>
        <taxon>Fungi</taxon>
        <taxon>Dikarya</taxon>
        <taxon>Basidiomycota</taxon>
        <taxon>Agaricomycotina</taxon>
        <taxon>Agaricomycetes</taxon>
        <taxon>Agaricomycetidae</taxon>
        <taxon>Agaricales</taxon>
        <taxon>Tricholomatineae</taxon>
        <taxon>Lyophyllaceae</taxon>
        <taxon>Hypsizygus</taxon>
    </lineage>
</organism>
<proteinExistence type="predicted"/>